<reference evidence="1" key="1">
    <citation type="journal article" date="2014" name="Front. Microbiol.">
        <title>High frequency of phylogenetically diverse reductive dehalogenase-homologous genes in deep subseafloor sedimentary metagenomes.</title>
        <authorList>
            <person name="Kawai M."/>
            <person name="Futagami T."/>
            <person name="Toyoda A."/>
            <person name="Takaki Y."/>
            <person name="Nishi S."/>
            <person name="Hori S."/>
            <person name="Arai W."/>
            <person name="Tsubouchi T."/>
            <person name="Morono Y."/>
            <person name="Uchiyama I."/>
            <person name="Ito T."/>
            <person name="Fujiyama A."/>
            <person name="Inagaki F."/>
            <person name="Takami H."/>
        </authorList>
    </citation>
    <scope>NUCLEOTIDE SEQUENCE</scope>
    <source>
        <strain evidence="1">Expedition CK06-06</strain>
    </source>
</reference>
<comment type="caution">
    <text evidence="1">The sequence shown here is derived from an EMBL/GenBank/DDBJ whole genome shotgun (WGS) entry which is preliminary data.</text>
</comment>
<name>X1VD31_9ZZZZ</name>
<organism evidence="1">
    <name type="scientific">marine sediment metagenome</name>
    <dbReference type="NCBI Taxonomy" id="412755"/>
    <lineage>
        <taxon>unclassified sequences</taxon>
        <taxon>metagenomes</taxon>
        <taxon>ecological metagenomes</taxon>
    </lineage>
</organism>
<feature type="non-terminal residue" evidence="1">
    <location>
        <position position="55"/>
    </location>
</feature>
<proteinExistence type="predicted"/>
<gene>
    <name evidence="1" type="ORF">S12H4_48116</name>
</gene>
<dbReference type="AlphaFoldDB" id="X1VD31"/>
<evidence type="ECO:0000313" key="1">
    <source>
        <dbReference type="EMBL" id="GAJ15307.1"/>
    </source>
</evidence>
<sequence length="55" mass="5672">MSIFGEPESEGQAKTHEVSEVMLGGAILGPGAIPAALIWGAGELFGAISDIFKRD</sequence>
<accession>X1VD31</accession>
<dbReference type="EMBL" id="BARW01030030">
    <property type="protein sequence ID" value="GAJ15307.1"/>
    <property type="molecule type" value="Genomic_DNA"/>
</dbReference>
<protein>
    <submittedName>
        <fullName evidence="1">Uncharacterized protein</fullName>
    </submittedName>
</protein>